<gene>
    <name evidence="1" type="ORF">GGC33_01170</name>
</gene>
<name>A0A844GM48_9CHRO</name>
<evidence type="ECO:0000313" key="2">
    <source>
        <dbReference type="Proteomes" id="UP000437131"/>
    </source>
</evidence>
<proteinExistence type="predicted"/>
<protein>
    <submittedName>
        <fullName evidence="1">Uncharacterized protein</fullName>
    </submittedName>
</protein>
<dbReference type="RefSeq" id="WP_155082456.1">
    <property type="nucleotide sequence ID" value="NZ_WMIA01000001.1"/>
</dbReference>
<dbReference type="EMBL" id="WMIA01000001">
    <property type="protein sequence ID" value="MTF37547.1"/>
    <property type="molecule type" value="Genomic_DNA"/>
</dbReference>
<accession>A0A844GM48</accession>
<evidence type="ECO:0000313" key="1">
    <source>
        <dbReference type="EMBL" id="MTF37547.1"/>
    </source>
</evidence>
<comment type="caution">
    <text evidence="1">The sequence shown here is derived from an EMBL/GenBank/DDBJ whole genome shotgun (WGS) entry which is preliminary data.</text>
</comment>
<dbReference type="AlphaFoldDB" id="A0A844GM48"/>
<sequence>MVKRKSSKILPDEYRKKAIANDVPIPTVYARLQRGWDLEKAVSSPPKKNARVIEAKREEGWLVPSERPRLKRSYSTNIPKDIEQLFNEALSESGLTRSEFIAYAIEEYLTKLWKK</sequence>
<dbReference type="Proteomes" id="UP000437131">
    <property type="component" value="Unassembled WGS sequence"/>
</dbReference>
<organism evidence="1 2">
    <name type="scientific">Cyanobacterium aponinum 0216</name>
    <dbReference type="NCBI Taxonomy" id="2676140"/>
    <lineage>
        <taxon>Bacteria</taxon>
        <taxon>Bacillati</taxon>
        <taxon>Cyanobacteriota</taxon>
        <taxon>Cyanophyceae</taxon>
        <taxon>Oscillatoriophycideae</taxon>
        <taxon>Chroococcales</taxon>
        <taxon>Geminocystaceae</taxon>
        <taxon>Cyanobacterium</taxon>
    </lineage>
</organism>
<reference evidence="1 2" key="1">
    <citation type="submission" date="2019-11" db="EMBL/GenBank/DDBJ databases">
        <title>Isolation of a new High Light Tolerant Cyanobacteria.</title>
        <authorList>
            <person name="Dobson Z."/>
            <person name="Vaughn N."/>
            <person name="Vaughn M."/>
            <person name="Fromme P."/>
            <person name="Mazor Y."/>
        </authorList>
    </citation>
    <scope>NUCLEOTIDE SEQUENCE [LARGE SCALE GENOMIC DNA]</scope>
    <source>
        <strain evidence="1 2">0216</strain>
    </source>
</reference>